<dbReference type="EMBL" id="GBRH01279103">
    <property type="protein sequence ID" value="JAD18792.1"/>
    <property type="molecule type" value="Transcribed_RNA"/>
</dbReference>
<proteinExistence type="predicted"/>
<protein>
    <submittedName>
        <fullName evidence="1">Uncharacterized protein</fullName>
    </submittedName>
</protein>
<reference evidence="1" key="2">
    <citation type="journal article" date="2015" name="Data Brief">
        <title>Shoot transcriptome of the giant reed, Arundo donax.</title>
        <authorList>
            <person name="Barrero R.A."/>
            <person name="Guerrero F.D."/>
            <person name="Moolhuijzen P."/>
            <person name="Goolsby J.A."/>
            <person name="Tidwell J."/>
            <person name="Bellgard S.E."/>
            <person name="Bellgard M.I."/>
        </authorList>
    </citation>
    <scope>NUCLEOTIDE SEQUENCE</scope>
    <source>
        <tissue evidence="1">Shoot tissue taken approximately 20 cm above the soil surface</tissue>
    </source>
</reference>
<accession>A0A0A8Y4D5</accession>
<reference evidence="1" key="1">
    <citation type="submission" date="2014-09" db="EMBL/GenBank/DDBJ databases">
        <authorList>
            <person name="Magalhaes I.L.F."/>
            <person name="Oliveira U."/>
            <person name="Santos F.R."/>
            <person name="Vidigal T.H.D.A."/>
            <person name="Brescovit A.D."/>
            <person name="Santos A.J."/>
        </authorList>
    </citation>
    <scope>NUCLEOTIDE SEQUENCE</scope>
    <source>
        <tissue evidence="1">Shoot tissue taken approximately 20 cm above the soil surface</tissue>
    </source>
</reference>
<name>A0A0A8Y4D5_ARUDO</name>
<organism evidence="1">
    <name type="scientific">Arundo donax</name>
    <name type="common">Giant reed</name>
    <name type="synonym">Donax arundinaceus</name>
    <dbReference type="NCBI Taxonomy" id="35708"/>
    <lineage>
        <taxon>Eukaryota</taxon>
        <taxon>Viridiplantae</taxon>
        <taxon>Streptophyta</taxon>
        <taxon>Embryophyta</taxon>
        <taxon>Tracheophyta</taxon>
        <taxon>Spermatophyta</taxon>
        <taxon>Magnoliopsida</taxon>
        <taxon>Liliopsida</taxon>
        <taxon>Poales</taxon>
        <taxon>Poaceae</taxon>
        <taxon>PACMAD clade</taxon>
        <taxon>Arundinoideae</taxon>
        <taxon>Arundineae</taxon>
        <taxon>Arundo</taxon>
    </lineage>
</organism>
<evidence type="ECO:0000313" key="1">
    <source>
        <dbReference type="EMBL" id="JAD18792.1"/>
    </source>
</evidence>
<sequence length="12" mass="1432">MTEIKRKVSNLI</sequence>